<name>A0A1V6QP82_9EURO</name>
<proteinExistence type="predicted"/>
<evidence type="ECO:0008006" key="3">
    <source>
        <dbReference type="Google" id="ProtNLM"/>
    </source>
</evidence>
<dbReference type="Gene3D" id="3.20.20.80">
    <property type="entry name" value="Glycosidases"/>
    <property type="match status" value="1"/>
</dbReference>
<gene>
    <name evidence="1" type="ORF">PENANT_c001G06550</name>
</gene>
<sequence>MLLFELLHWSDQWASYDDDDNYKLKIEFAQKTCLGGVIVWAVSHDTADGKSTNTLAGRSDPGHRDGELMLEERVCEDGLLHTLCCSKEAVPKCGWYTHNNGNSGYQAASCEKVKNSTKLYVDLLQWLDHFPGNCALGDCLANGGSKSDILVEERAGSGDAMCWATEIDVWKNTWAFPSRKLCCGSDVKDGNWEDCDWYGSI</sequence>
<dbReference type="InterPro" id="IPR017853">
    <property type="entry name" value="GH"/>
</dbReference>
<evidence type="ECO:0000313" key="2">
    <source>
        <dbReference type="Proteomes" id="UP000191672"/>
    </source>
</evidence>
<dbReference type="Proteomes" id="UP000191672">
    <property type="component" value="Unassembled WGS sequence"/>
</dbReference>
<dbReference type="InterPro" id="IPR029070">
    <property type="entry name" value="Chitinase_insertion_sf"/>
</dbReference>
<dbReference type="Gene3D" id="3.10.50.10">
    <property type="match status" value="1"/>
</dbReference>
<organism evidence="1 2">
    <name type="scientific">Penicillium antarcticum</name>
    <dbReference type="NCBI Taxonomy" id="416450"/>
    <lineage>
        <taxon>Eukaryota</taxon>
        <taxon>Fungi</taxon>
        <taxon>Dikarya</taxon>
        <taxon>Ascomycota</taxon>
        <taxon>Pezizomycotina</taxon>
        <taxon>Eurotiomycetes</taxon>
        <taxon>Eurotiomycetidae</taxon>
        <taxon>Eurotiales</taxon>
        <taxon>Aspergillaceae</taxon>
        <taxon>Penicillium</taxon>
    </lineage>
</organism>
<dbReference type="EMBL" id="MDYN01000001">
    <property type="protein sequence ID" value="OQD90971.1"/>
    <property type="molecule type" value="Genomic_DNA"/>
</dbReference>
<dbReference type="STRING" id="416450.A0A1V6QP82"/>
<dbReference type="SUPFAM" id="SSF51445">
    <property type="entry name" value="(Trans)glycosidases"/>
    <property type="match status" value="1"/>
</dbReference>
<accession>A0A1V6QP82</accession>
<protein>
    <recommendedName>
        <fullName evidence="3">Chitinase</fullName>
    </recommendedName>
</protein>
<evidence type="ECO:0000313" key="1">
    <source>
        <dbReference type="EMBL" id="OQD90971.1"/>
    </source>
</evidence>
<keyword evidence="2" id="KW-1185">Reference proteome</keyword>
<reference evidence="2" key="1">
    <citation type="journal article" date="2017" name="Nat. Microbiol.">
        <title>Global analysis of biosynthetic gene clusters reveals vast potential of secondary metabolite production in Penicillium species.</title>
        <authorList>
            <person name="Nielsen J.C."/>
            <person name="Grijseels S."/>
            <person name="Prigent S."/>
            <person name="Ji B."/>
            <person name="Dainat J."/>
            <person name="Nielsen K.F."/>
            <person name="Frisvad J.C."/>
            <person name="Workman M."/>
            <person name="Nielsen J."/>
        </authorList>
    </citation>
    <scope>NUCLEOTIDE SEQUENCE [LARGE SCALE GENOMIC DNA]</scope>
    <source>
        <strain evidence="2">IBT 31811</strain>
    </source>
</reference>
<comment type="caution">
    <text evidence="1">The sequence shown here is derived from an EMBL/GenBank/DDBJ whole genome shotgun (WGS) entry which is preliminary data.</text>
</comment>
<dbReference type="AlphaFoldDB" id="A0A1V6QP82"/>